<dbReference type="PROSITE" id="PS00675">
    <property type="entry name" value="SIGMA54_INTERACT_1"/>
    <property type="match status" value="1"/>
</dbReference>
<evidence type="ECO:0000256" key="2">
    <source>
        <dbReference type="ARBA" id="ARBA00022741"/>
    </source>
</evidence>
<protein>
    <submittedName>
        <fullName evidence="11">Two component transpcriptional regulator, fis family protein</fullName>
    </submittedName>
</protein>
<dbReference type="GO" id="GO:0003677">
    <property type="term" value="F:DNA binding"/>
    <property type="evidence" value="ECO:0007669"/>
    <property type="project" value="UniProtKB-KW"/>
</dbReference>
<evidence type="ECO:0000256" key="6">
    <source>
        <dbReference type="ARBA" id="ARBA00023125"/>
    </source>
</evidence>
<dbReference type="InterPro" id="IPR027417">
    <property type="entry name" value="P-loop_NTPase"/>
</dbReference>
<dbReference type="FunFam" id="3.40.50.300:FF:000006">
    <property type="entry name" value="DNA-binding transcriptional regulator NtrC"/>
    <property type="match status" value="1"/>
</dbReference>
<organism evidence="11 12">
    <name type="scientific">Nitrococcus mobilis Nb-231</name>
    <dbReference type="NCBI Taxonomy" id="314278"/>
    <lineage>
        <taxon>Bacteria</taxon>
        <taxon>Pseudomonadati</taxon>
        <taxon>Pseudomonadota</taxon>
        <taxon>Gammaproteobacteria</taxon>
        <taxon>Chromatiales</taxon>
        <taxon>Ectothiorhodospiraceae</taxon>
        <taxon>Nitrococcus</taxon>
    </lineage>
</organism>
<keyword evidence="4" id="KW-0902">Two-component regulatory system</keyword>
<dbReference type="CDD" id="cd00009">
    <property type="entry name" value="AAA"/>
    <property type="match status" value="1"/>
</dbReference>
<dbReference type="InterPro" id="IPR011006">
    <property type="entry name" value="CheY-like_superfamily"/>
</dbReference>
<accession>A4BPD3</accession>
<dbReference type="PANTHER" id="PTHR32071:SF116">
    <property type="entry name" value="TRANSCRIPTIONAL REGULATORY PROTEIN GLRR"/>
    <property type="match status" value="1"/>
</dbReference>
<evidence type="ECO:0000259" key="10">
    <source>
        <dbReference type="PROSITE" id="PS50110"/>
    </source>
</evidence>
<dbReference type="SUPFAM" id="SSF52172">
    <property type="entry name" value="CheY-like"/>
    <property type="match status" value="1"/>
</dbReference>
<evidence type="ECO:0000256" key="5">
    <source>
        <dbReference type="ARBA" id="ARBA00023015"/>
    </source>
</evidence>
<dbReference type="Gene3D" id="3.40.50.2300">
    <property type="match status" value="1"/>
</dbReference>
<evidence type="ECO:0000259" key="9">
    <source>
        <dbReference type="PROSITE" id="PS50045"/>
    </source>
</evidence>
<dbReference type="PROSITE" id="PS00676">
    <property type="entry name" value="SIGMA54_INTERACT_2"/>
    <property type="match status" value="1"/>
</dbReference>
<name>A4BPD3_9GAMM</name>
<dbReference type="GO" id="GO:0006355">
    <property type="term" value="P:regulation of DNA-templated transcription"/>
    <property type="evidence" value="ECO:0007669"/>
    <property type="project" value="InterPro"/>
</dbReference>
<keyword evidence="12" id="KW-1185">Reference proteome</keyword>
<dbReference type="PANTHER" id="PTHR32071">
    <property type="entry name" value="TRANSCRIPTIONAL REGULATORY PROTEIN"/>
    <property type="match status" value="1"/>
</dbReference>
<gene>
    <name evidence="11" type="ORF">NB231_11879</name>
</gene>
<dbReference type="PROSITE" id="PS50045">
    <property type="entry name" value="SIGMA54_INTERACT_4"/>
    <property type="match status" value="1"/>
</dbReference>
<dbReference type="Pfam" id="PF25601">
    <property type="entry name" value="AAA_lid_14"/>
    <property type="match status" value="1"/>
</dbReference>
<dbReference type="PROSITE" id="PS00688">
    <property type="entry name" value="SIGMA54_INTERACT_3"/>
    <property type="match status" value="1"/>
</dbReference>
<evidence type="ECO:0000256" key="3">
    <source>
        <dbReference type="ARBA" id="ARBA00022840"/>
    </source>
</evidence>
<dbReference type="PROSITE" id="PS50110">
    <property type="entry name" value="RESPONSE_REGULATORY"/>
    <property type="match status" value="1"/>
</dbReference>
<dbReference type="Gene3D" id="1.10.8.60">
    <property type="match status" value="1"/>
</dbReference>
<dbReference type="OrthoDB" id="9804019at2"/>
<dbReference type="eggNOG" id="COG2204">
    <property type="taxonomic scope" value="Bacteria"/>
</dbReference>
<keyword evidence="1 8" id="KW-0597">Phosphoprotein</keyword>
<dbReference type="InterPro" id="IPR025662">
    <property type="entry name" value="Sigma_54_int_dom_ATP-bd_1"/>
</dbReference>
<dbReference type="Proteomes" id="UP000003374">
    <property type="component" value="Unassembled WGS sequence"/>
</dbReference>
<evidence type="ECO:0000313" key="11">
    <source>
        <dbReference type="EMBL" id="EAR22434.1"/>
    </source>
</evidence>
<dbReference type="InterPro" id="IPR025944">
    <property type="entry name" value="Sigma_54_int_dom_CS"/>
</dbReference>
<dbReference type="SMART" id="SM00382">
    <property type="entry name" value="AAA"/>
    <property type="match status" value="1"/>
</dbReference>
<dbReference type="EMBL" id="AAOF01000003">
    <property type="protein sequence ID" value="EAR22434.1"/>
    <property type="molecule type" value="Genomic_DNA"/>
</dbReference>
<feature type="domain" description="Response regulatory" evidence="10">
    <location>
        <begin position="6"/>
        <end position="120"/>
    </location>
</feature>
<evidence type="ECO:0000256" key="8">
    <source>
        <dbReference type="PROSITE-ProRule" id="PRU00169"/>
    </source>
</evidence>
<dbReference type="GO" id="GO:0000160">
    <property type="term" value="P:phosphorelay signal transduction system"/>
    <property type="evidence" value="ECO:0007669"/>
    <property type="project" value="UniProtKB-KW"/>
</dbReference>
<dbReference type="Pfam" id="PF00072">
    <property type="entry name" value="Response_reg"/>
    <property type="match status" value="1"/>
</dbReference>
<dbReference type="STRING" id="314278.NB231_11879"/>
<dbReference type="SUPFAM" id="SSF52540">
    <property type="entry name" value="P-loop containing nucleoside triphosphate hydrolases"/>
    <property type="match status" value="1"/>
</dbReference>
<dbReference type="InterPro" id="IPR002078">
    <property type="entry name" value="Sigma_54_int"/>
</dbReference>
<dbReference type="AlphaFoldDB" id="A4BPD3"/>
<dbReference type="GO" id="GO:0005524">
    <property type="term" value="F:ATP binding"/>
    <property type="evidence" value="ECO:0007669"/>
    <property type="project" value="UniProtKB-KW"/>
</dbReference>
<evidence type="ECO:0000256" key="4">
    <source>
        <dbReference type="ARBA" id="ARBA00023012"/>
    </source>
</evidence>
<sequence length="452" mass="50205">MAKGYRILVVDDDPGVLRLLSIRLKSNGYEVATAQSGEEALSNFAGIRPHLVITDLRMDGMDGMTLFQNLHKQHPTLPVIILTAHGSIPDAVEATQKGVFGFITKPFEAPALLQQVESALRLSGIVEPDTAGKQTNTWRAEIISRSPLMEDVLQRAKLIAPSEASVFIQGESGTGKELLAKAIHNTSRCSKGPFIAVNCGAIPEPLLESELFGHKKGAFTGANQDHEGLFKAADGGTLFLDEIGDMPLALQVKLLRVLQEHQVRPVGYTQDISVNVRIISATHRDLELEMAEGRFREDLYYRLNVVTLSLPSLAQRREDVPVLANHFLHQLARKYEKNLKGFSQEAMEHLVSAQWPGNIRQLYNVIEQVAILSATPIISYDLVQQALRGDAPGLPPFADARRDFERSYLVKLLQITEGNVSRAARLAKRNRTEFYKLLNRHDLNPSLFKQAR</sequence>
<dbReference type="SUPFAM" id="SSF46689">
    <property type="entry name" value="Homeodomain-like"/>
    <property type="match status" value="1"/>
</dbReference>
<dbReference type="RefSeq" id="WP_005002794.1">
    <property type="nucleotide sequence ID" value="NZ_CH672427.1"/>
</dbReference>
<dbReference type="InterPro" id="IPR001789">
    <property type="entry name" value="Sig_transdc_resp-reg_receiver"/>
</dbReference>
<dbReference type="Gene3D" id="1.10.10.60">
    <property type="entry name" value="Homeodomain-like"/>
    <property type="match status" value="1"/>
</dbReference>
<dbReference type="InterPro" id="IPR025943">
    <property type="entry name" value="Sigma_54_int_dom_ATP-bd_2"/>
</dbReference>
<dbReference type="SMART" id="SM00448">
    <property type="entry name" value="REC"/>
    <property type="match status" value="1"/>
</dbReference>
<evidence type="ECO:0000256" key="1">
    <source>
        <dbReference type="ARBA" id="ARBA00022553"/>
    </source>
</evidence>
<feature type="domain" description="Sigma-54 factor interaction" evidence="9">
    <location>
        <begin position="142"/>
        <end position="371"/>
    </location>
</feature>
<dbReference type="FunFam" id="3.40.50.2300:FF:000018">
    <property type="entry name" value="DNA-binding transcriptional regulator NtrC"/>
    <property type="match status" value="1"/>
</dbReference>
<dbReference type="InterPro" id="IPR058031">
    <property type="entry name" value="AAA_lid_NorR"/>
</dbReference>
<dbReference type="InterPro" id="IPR009057">
    <property type="entry name" value="Homeodomain-like_sf"/>
</dbReference>
<proteinExistence type="predicted"/>
<evidence type="ECO:0000313" key="12">
    <source>
        <dbReference type="Proteomes" id="UP000003374"/>
    </source>
</evidence>
<keyword evidence="2" id="KW-0547">Nucleotide-binding</keyword>
<reference evidence="11 12" key="1">
    <citation type="submission" date="2006-02" db="EMBL/GenBank/DDBJ databases">
        <authorList>
            <person name="Waterbury J."/>
            <person name="Ferriera S."/>
            <person name="Johnson J."/>
            <person name="Kravitz S."/>
            <person name="Halpern A."/>
            <person name="Remington K."/>
            <person name="Beeson K."/>
            <person name="Tran B."/>
            <person name="Rogers Y.-H."/>
            <person name="Friedman R."/>
            <person name="Venter J.C."/>
        </authorList>
    </citation>
    <scope>NUCLEOTIDE SEQUENCE [LARGE SCALE GENOMIC DNA]</scope>
    <source>
        <strain evidence="11 12">Nb-231</strain>
    </source>
</reference>
<dbReference type="InterPro" id="IPR003593">
    <property type="entry name" value="AAA+_ATPase"/>
</dbReference>
<keyword evidence="3" id="KW-0067">ATP-binding</keyword>
<evidence type="ECO:0000256" key="7">
    <source>
        <dbReference type="ARBA" id="ARBA00023163"/>
    </source>
</evidence>
<dbReference type="HOGENOM" id="CLU_000445_0_6_6"/>
<keyword evidence="6" id="KW-0238">DNA-binding</keyword>
<keyword evidence="5" id="KW-0805">Transcription regulation</keyword>
<dbReference type="Gene3D" id="3.40.50.300">
    <property type="entry name" value="P-loop containing nucleotide triphosphate hydrolases"/>
    <property type="match status" value="1"/>
</dbReference>
<feature type="modified residue" description="4-aspartylphosphate" evidence="8">
    <location>
        <position position="55"/>
    </location>
</feature>
<comment type="caution">
    <text evidence="11">The sequence shown here is derived from an EMBL/GenBank/DDBJ whole genome shotgun (WGS) entry which is preliminary data.</text>
</comment>
<dbReference type="Pfam" id="PF00158">
    <property type="entry name" value="Sigma54_activat"/>
    <property type="match status" value="1"/>
</dbReference>
<keyword evidence="7" id="KW-0804">Transcription</keyword>